<accession>X1QTN2</accession>
<comment type="caution">
    <text evidence="2">The sequence shown here is derived from an EMBL/GenBank/DDBJ whole genome shotgun (WGS) entry which is preliminary data.</text>
</comment>
<gene>
    <name evidence="2" type="ORF">S06H3_63435</name>
</gene>
<organism evidence="2">
    <name type="scientific">marine sediment metagenome</name>
    <dbReference type="NCBI Taxonomy" id="412755"/>
    <lineage>
        <taxon>unclassified sequences</taxon>
        <taxon>metagenomes</taxon>
        <taxon>ecological metagenomes</taxon>
    </lineage>
</organism>
<feature type="non-terminal residue" evidence="2">
    <location>
        <position position="1"/>
    </location>
</feature>
<sequence length="68" mass="7301">YVFFLILLLTWIVMEILSGIALRRKKAVALSQNPVAGQDPEPIALEGKPSSGSDDRVHGDAQAGIQKA</sequence>
<dbReference type="AlphaFoldDB" id="X1QTN2"/>
<dbReference type="EMBL" id="BARV01042075">
    <property type="protein sequence ID" value="GAI46629.1"/>
    <property type="molecule type" value="Genomic_DNA"/>
</dbReference>
<proteinExistence type="predicted"/>
<reference evidence="2" key="1">
    <citation type="journal article" date="2014" name="Front. Microbiol.">
        <title>High frequency of phylogenetically diverse reductive dehalogenase-homologous genes in deep subseafloor sedimentary metagenomes.</title>
        <authorList>
            <person name="Kawai M."/>
            <person name="Futagami T."/>
            <person name="Toyoda A."/>
            <person name="Takaki Y."/>
            <person name="Nishi S."/>
            <person name="Hori S."/>
            <person name="Arai W."/>
            <person name="Tsubouchi T."/>
            <person name="Morono Y."/>
            <person name="Uchiyama I."/>
            <person name="Ito T."/>
            <person name="Fujiyama A."/>
            <person name="Inagaki F."/>
            <person name="Takami H."/>
        </authorList>
    </citation>
    <scope>NUCLEOTIDE SEQUENCE</scope>
    <source>
        <strain evidence="2">Expedition CK06-06</strain>
    </source>
</reference>
<evidence type="ECO:0000313" key="2">
    <source>
        <dbReference type="EMBL" id="GAI46629.1"/>
    </source>
</evidence>
<protein>
    <submittedName>
        <fullName evidence="2">Uncharacterized protein</fullName>
    </submittedName>
</protein>
<name>X1QTN2_9ZZZZ</name>
<evidence type="ECO:0000256" key="1">
    <source>
        <dbReference type="SAM" id="MobiDB-lite"/>
    </source>
</evidence>
<feature type="region of interest" description="Disordered" evidence="1">
    <location>
        <begin position="32"/>
        <end position="68"/>
    </location>
</feature>